<protein>
    <submittedName>
        <fullName evidence="1">Uncharacterized protein</fullName>
    </submittedName>
</protein>
<gene>
    <name evidence="1" type="ORF">TVY486_0501930</name>
</gene>
<organism evidence="1">
    <name type="scientific">Trypanosoma vivax (strain Y486)</name>
    <dbReference type="NCBI Taxonomy" id="1055687"/>
    <lineage>
        <taxon>Eukaryota</taxon>
        <taxon>Discoba</taxon>
        <taxon>Euglenozoa</taxon>
        <taxon>Kinetoplastea</taxon>
        <taxon>Metakinetoplastina</taxon>
        <taxon>Trypanosomatida</taxon>
        <taxon>Trypanosomatidae</taxon>
        <taxon>Trypanosoma</taxon>
        <taxon>Duttonella</taxon>
    </lineage>
</organism>
<reference evidence="1" key="1">
    <citation type="journal article" date="2012" name="Proc. Natl. Acad. Sci. U.S.A.">
        <title>Antigenic diversity is generated by distinct evolutionary mechanisms in African trypanosome species.</title>
        <authorList>
            <person name="Jackson A.P."/>
            <person name="Berry A."/>
            <person name="Aslett M."/>
            <person name="Allison H.C."/>
            <person name="Burton P."/>
            <person name="Vavrova-Anderson J."/>
            <person name="Brown R."/>
            <person name="Browne H."/>
            <person name="Corton N."/>
            <person name="Hauser H."/>
            <person name="Gamble J."/>
            <person name="Gilderthorp R."/>
            <person name="Marcello L."/>
            <person name="McQuillan J."/>
            <person name="Otto T.D."/>
            <person name="Quail M.A."/>
            <person name="Sanders M.J."/>
            <person name="van Tonder A."/>
            <person name="Ginger M.L."/>
            <person name="Field M.C."/>
            <person name="Barry J.D."/>
            <person name="Hertz-Fowler C."/>
            <person name="Berriman M."/>
        </authorList>
    </citation>
    <scope>NUCLEOTIDE SEQUENCE</scope>
    <source>
        <strain evidence="1">Y486</strain>
    </source>
</reference>
<evidence type="ECO:0000313" key="1">
    <source>
        <dbReference type="EMBL" id="CCC47985.1"/>
    </source>
</evidence>
<name>G0TVL9_TRYVY</name>
<proteinExistence type="predicted"/>
<accession>G0TVL9</accession>
<dbReference type="AlphaFoldDB" id="G0TVL9"/>
<dbReference type="EMBL" id="HE573021">
    <property type="protein sequence ID" value="CCC47985.1"/>
    <property type="molecule type" value="Genomic_DNA"/>
</dbReference>
<sequence length="323" mass="37389">MLRRPLSVVCTTFARKGALVPPVGLCSPLVDAITRSYRIIPHVYNEIEELAETQEAGRWQISHRNCLQQPLKKAEIMCDKLNYREKRRNGKLPEKSVARKLSQTYAVDGKEYESKYKKKVINITVVGFDGHPYHFRTYPMPDVTLNTLIDGSGMCHGYAHYWGKCNNPDCADWNHGDGCLVNVDIETLDRLLPPNRWEYTSLTSWRSMDRPDITYNTRFSCQIPITEELDGGLFALKQYWSRALRESVSDWGLVDDMATIHSARGRRIEPWAPSIEEPTKVDFPITLDMLWAQSYQDILKVKYPNRKRKDGFHTRPEMWAAFV</sequence>
<dbReference type="VEuPathDB" id="TriTrypDB:TvY486_0501930"/>
<dbReference type="OMA" id="DMATIHS"/>